<dbReference type="Gene3D" id="2.170.130.10">
    <property type="entry name" value="TonB-dependent receptor, plug domain"/>
    <property type="match status" value="1"/>
</dbReference>
<dbReference type="SUPFAM" id="SSF49464">
    <property type="entry name" value="Carboxypeptidase regulatory domain-like"/>
    <property type="match status" value="1"/>
</dbReference>
<dbReference type="AlphaFoldDB" id="A0A1G7PWS3"/>
<evidence type="ECO:0000256" key="8">
    <source>
        <dbReference type="PROSITE-ProRule" id="PRU01360"/>
    </source>
</evidence>
<dbReference type="RefSeq" id="WP_091162870.1">
    <property type="nucleotide sequence ID" value="NZ_CP071878.2"/>
</dbReference>
<dbReference type="EMBL" id="FNCG01000001">
    <property type="protein sequence ID" value="SDF90688.1"/>
    <property type="molecule type" value="Genomic_DNA"/>
</dbReference>
<comment type="similarity">
    <text evidence="8 9">Belongs to the TonB-dependent receptor family.</text>
</comment>
<organism evidence="13 14">
    <name type="scientific">Mucilaginibacter gossypii</name>
    <dbReference type="NCBI Taxonomy" id="551996"/>
    <lineage>
        <taxon>Bacteria</taxon>
        <taxon>Pseudomonadati</taxon>
        <taxon>Bacteroidota</taxon>
        <taxon>Sphingobacteriia</taxon>
        <taxon>Sphingobacteriales</taxon>
        <taxon>Sphingobacteriaceae</taxon>
        <taxon>Mucilaginibacter</taxon>
    </lineage>
</organism>
<evidence type="ECO:0000259" key="12">
    <source>
        <dbReference type="Pfam" id="PF07715"/>
    </source>
</evidence>
<evidence type="ECO:0000313" key="13">
    <source>
        <dbReference type="EMBL" id="SDF90688.1"/>
    </source>
</evidence>
<dbReference type="InterPro" id="IPR023996">
    <property type="entry name" value="TonB-dep_OMP_SusC/RagA"/>
</dbReference>
<dbReference type="InterPro" id="IPR039426">
    <property type="entry name" value="TonB-dep_rcpt-like"/>
</dbReference>
<dbReference type="InterPro" id="IPR008969">
    <property type="entry name" value="CarboxyPept-like_regulatory"/>
</dbReference>
<evidence type="ECO:0000256" key="10">
    <source>
        <dbReference type="SAM" id="SignalP"/>
    </source>
</evidence>
<evidence type="ECO:0000256" key="1">
    <source>
        <dbReference type="ARBA" id="ARBA00004571"/>
    </source>
</evidence>
<dbReference type="GO" id="GO:0009279">
    <property type="term" value="C:cell outer membrane"/>
    <property type="evidence" value="ECO:0007669"/>
    <property type="project" value="UniProtKB-SubCell"/>
</dbReference>
<evidence type="ECO:0000256" key="4">
    <source>
        <dbReference type="ARBA" id="ARBA00022692"/>
    </source>
</evidence>
<dbReference type="InterPro" id="IPR012910">
    <property type="entry name" value="Plug_dom"/>
</dbReference>
<dbReference type="STRING" id="551996.SAMN05192573_101699"/>
<feature type="chain" id="PRO_5011534779" evidence="10">
    <location>
        <begin position="25"/>
        <end position="1013"/>
    </location>
</feature>
<dbReference type="Pfam" id="PF07715">
    <property type="entry name" value="Plug"/>
    <property type="match status" value="1"/>
</dbReference>
<proteinExistence type="inferred from homology"/>
<keyword evidence="6 8" id="KW-0472">Membrane</keyword>
<feature type="domain" description="TonB-dependent receptor plug" evidence="12">
    <location>
        <begin position="120"/>
        <end position="246"/>
    </location>
</feature>
<dbReference type="PROSITE" id="PS52016">
    <property type="entry name" value="TONB_DEPENDENT_REC_3"/>
    <property type="match status" value="1"/>
</dbReference>
<evidence type="ECO:0000256" key="7">
    <source>
        <dbReference type="ARBA" id="ARBA00023237"/>
    </source>
</evidence>
<dbReference type="InterPro" id="IPR000531">
    <property type="entry name" value="Beta-barrel_TonB"/>
</dbReference>
<gene>
    <name evidence="13" type="ORF">SAMN05192573_101699</name>
</gene>
<dbReference type="InterPro" id="IPR037066">
    <property type="entry name" value="Plug_dom_sf"/>
</dbReference>
<name>A0A1G7PWS3_9SPHI</name>
<accession>A0A1G7PWS3</accession>
<evidence type="ECO:0000256" key="5">
    <source>
        <dbReference type="ARBA" id="ARBA00023077"/>
    </source>
</evidence>
<dbReference type="SUPFAM" id="SSF56935">
    <property type="entry name" value="Porins"/>
    <property type="match status" value="1"/>
</dbReference>
<keyword evidence="14" id="KW-1185">Reference proteome</keyword>
<protein>
    <submittedName>
        <fullName evidence="13">Iron complex outermembrane recepter protein</fullName>
    </submittedName>
</protein>
<evidence type="ECO:0000256" key="9">
    <source>
        <dbReference type="RuleBase" id="RU003357"/>
    </source>
</evidence>
<dbReference type="Pfam" id="PF00593">
    <property type="entry name" value="TonB_dep_Rec_b-barrel"/>
    <property type="match status" value="1"/>
</dbReference>
<dbReference type="NCBIfam" id="TIGR04056">
    <property type="entry name" value="OMP_RagA_SusC"/>
    <property type="match status" value="1"/>
</dbReference>
<dbReference type="InterPro" id="IPR023997">
    <property type="entry name" value="TonB-dep_OMP_SusC/RagA_CS"/>
</dbReference>
<dbReference type="NCBIfam" id="TIGR04057">
    <property type="entry name" value="SusC_RagA_signa"/>
    <property type="match status" value="1"/>
</dbReference>
<keyword evidence="7 8" id="KW-0998">Cell outer membrane</keyword>
<keyword evidence="2 8" id="KW-0813">Transport</keyword>
<dbReference type="FunFam" id="2.170.130.10:FF:000008">
    <property type="entry name" value="SusC/RagA family TonB-linked outer membrane protein"/>
    <property type="match status" value="1"/>
</dbReference>
<dbReference type="Pfam" id="PF13715">
    <property type="entry name" value="CarbopepD_reg_2"/>
    <property type="match status" value="1"/>
</dbReference>
<dbReference type="Gene3D" id="2.40.170.20">
    <property type="entry name" value="TonB-dependent receptor, beta-barrel domain"/>
    <property type="match status" value="1"/>
</dbReference>
<dbReference type="Gene3D" id="2.60.40.1120">
    <property type="entry name" value="Carboxypeptidase-like, regulatory domain"/>
    <property type="match status" value="1"/>
</dbReference>
<feature type="signal peptide" evidence="10">
    <location>
        <begin position="1"/>
        <end position="24"/>
    </location>
</feature>
<evidence type="ECO:0000256" key="2">
    <source>
        <dbReference type="ARBA" id="ARBA00022448"/>
    </source>
</evidence>
<reference evidence="14" key="1">
    <citation type="submission" date="2016-10" db="EMBL/GenBank/DDBJ databases">
        <authorList>
            <person name="Varghese N."/>
            <person name="Submissions S."/>
        </authorList>
    </citation>
    <scope>NUCLEOTIDE SEQUENCE [LARGE SCALE GENOMIC DNA]</scope>
    <source>
        <strain evidence="14">Gh-67</strain>
    </source>
</reference>
<keyword evidence="5 9" id="KW-0798">TonB box</keyword>
<keyword evidence="10" id="KW-0732">Signal</keyword>
<feature type="domain" description="TonB-dependent receptor-like beta-barrel" evidence="11">
    <location>
        <begin position="419"/>
        <end position="967"/>
    </location>
</feature>
<evidence type="ECO:0000313" key="14">
    <source>
        <dbReference type="Proteomes" id="UP000199705"/>
    </source>
</evidence>
<keyword evidence="3 8" id="KW-1134">Transmembrane beta strand</keyword>
<keyword evidence="4 8" id="KW-0812">Transmembrane</keyword>
<evidence type="ECO:0000256" key="3">
    <source>
        <dbReference type="ARBA" id="ARBA00022452"/>
    </source>
</evidence>
<comment type="subcellular location">
    <subcellularLocation>
        <location evidence="1 8">Cell outer membrane</location>
        <topology evidence="1 8">Multi-pass membrane protein</topology>
    </subcellularLocation>
</comment>
<evidence type="ECO:0000259" key="11">
    <source>
        <dbReference type="Pfam" id="PF00593"/>
    </source>
</evidence>
<sequence>MQIKHLLNVCFFAVFLFLMEPAMAQNKIITGKVTDKKDGSPLIGVSVVTAVGAQGGAITATDGSYKISVPANTPSLTFTYVGFLNATIPLNGRTSVDVQMEEANRALNEVVVIGYGTQKVKDATGSVASLSTKDFNKGVISTPDQLLQGRISGVQVTPSSGEPGAGATIAIRGAGSIRSGDGPLYVVDGVPLDNGGGTSGGYGVGAGSSSARNPLAFLNPADIENISVLKDASSAAIYGSRGANGVILITTRKGRKGQGIQFSSNTSVSSTAKRYDVLGRDAFLKAVAAVGANAGPVADGGIDYGANTDWQKQIFRSPISQNYNLSLGGASKDNTASYRASFGYDDQQGIVKNSGLKRLNGRINASKSFLNDRIKLDLQSTYSNVKNQYAPITNNAGFNGSLVGAAIQLNPTAPVFDSQGRYFNLNGYNDAGYPNGNSFRNPVSLLNQIDDRDNINRFLNNLTLTLKLFEGLSYKGNFGADISRGLRKTFYDPKIVGYTDAIGIRQINFPSPTGNGTAILTHNELTNYTTEHTLNYDKKWKDGSSLTALAGYSYQTFKNFNRNEFGFGTSTAGVLVKNYDDFKTHLPYPVGDSSSYKLQSYFARVNYSYKDRYIITGTIRRDGSSRFGANHKYGNFPALAVKWRITNESFMPKDGLFDDLSLRLNYGKTGNQEIPAYASLPVQQLQDFPGNSVAPLYQANPDLKWQTNTTYGAGLDFSIIKGRLTGSVDYFNKSIKDLLFFQDIAQPTFSSRIYKNLDGDVINKGVEVGLNLAAIQSKDFNWDVAYNMTFISNTLKNFKNYIVTGNIDGQGLSGAYSQLITNGVPLYTFNVPNYKGLDANGFSIYPQGVDVSSLQGSPNPKFTASLTNNFNYKNWSLSFFLNAATGFYIYNNTANAFFYKGNLVSGRNVTKEVAATNENPLNSGEVSTRFLEKGDFLRLSNATLGYTFSLKSKAIKTLRVSFTGQNLFLITGYSGLDPEINTDKQRNDVASKGIDYTSYPKARIFTLGLNAGF</sequence>
<dbReference type="InterPro" id="IPR036942">
    <property type="entry name" value="Beta-barrel_TonB_sf"/>
</dbReference>
<dbReference type="Proteomes" id="UP000199705">
    <property type="component" value="Unassembled WGS sequence"/>
</dbReference>
<evidence type="ECO:0000256" key="6">
    <source>
        <dbReference type="ARBA" id="ARBA00023136"/>
    </source>
</evidence>